<dbReference type="GO" id="GO:0003676">
    <property type="term" value="F:nucleic acid binding"/>
    <property type="evidence" value="ECO:0007669"/>
    <property type="project" value="InterPro"/>
</dbReference>
<protein>
    <recommendedName>
        <fullName evidence="2">Integrase catalytic domain-containing protein</fullName>
    </recommendedName>
</protein>
<comment type="caution">
    <text evidence="3">The sequence shown here is derived from an EMBL/GenBank/DDBJ whole genome shotgun (WGS) entry which is preliminary data.</text>
</comment>
<dbReference type="AlphaFoldDB" id="A0AAD7VX59"/>
<name>A0AAD7VX59_9TELE</name>
<evidence type="ECO:0000259" key="2">
    <source>
        <dbReference type="PROSITE" id="PS50994"/>
    </source>
</evidence>
<dbReference type="SUPFAM" id="SSF53098">
    <property type="entry name" value="Ribonuclease H-like"/>
    <property type="match status" value="1"/>
</dbReference>
<reference evidence="3" key="1">
    <citation type="journal article" date="2023" name="Science">
        <title>Genome structures resolve the early diversification of teleost fishes.</title>
        <authorList>
            <person name="Parey E."/>
            <person name="Louis A."/>
            <person name="Montfort J."/>
            <person name="Bouchez O."/>
            <person name="Roques C."/>
            <person name="Iampietro C."/>
            <person name="Lluch J."/>
            <person name="Castinel A."/>
            <person name="Donnadieu C."/>
            <person name="Desvignes T."/>
            <person name="Floi Bucao C."/>
            <person name="Jouanno E."/>
            <person name="Wen M."/>
            <person name="Mejri S."/>
            <person name="Dirks R."/>
            <person name="Jansen H."/>
            <person name="Henkel C."/>
            <person name="Chen W.J."/>
            <person name="Zahm M."/>
            <person name="Cabau C."/>
            <person name="Klopp C."/>
            <person name="Thompson A.W."/>
            <person name="Robinson-Rechavi M."/>
            <person name="Braasch I."/>
            <person name="Lecointre G."/>
            <person name="Bobe J."/>
            <person name="Postlethwait J.H."/>
            <person name="Berthelot C."/>
            <person name="Roest Crollius H."/>
            <person name="Guiguen Y."/>
        </authorList>
    </citation>
    <scope>NUCLEOTIDE SEQUENCE</scope>
    <source>
        <strain evidence="3">NC1722</strain>
    </source>
</reference>
<dbReference type="InterPro" id="IPR001584">
    <property type="entry name" value="Integrase_cat-core"/>
</dbReference>
<evidence type="ECO:0000313" key="3">
    <source>
        <dbReference type="EMBL" id="KAJ8344582.1"/>
    </source>
</evidence>
<dbReference type="FunFam" id="3.30.420.10:FF:000063">
    <property type="entry name" value="Retrovirus-related Pol polyprotein from transposon 297-like Protein"/>
    <property type="match status" value="1"/>
</dbReference>
<dbReference type="Pfam" id="PF00665">
    <property type="entry name" value="rve"/>
    <property type="match status" value="1"/>
</dbReference>
<dbReference type="PANTHER" id="PTHR37984:SF8">
    <property type="entry name" value="CCHC-TYPE DOMAIN-CONTAINING PROTEIN"/>
    <property type="match status" value="1"/>
</dbReference>
<dbReference type="Proteomes" id="UP001221898">
    <property type="component" value="Unassembled WGS sequence"/>
</dbReference>
<gene>
    <name evidence="3" type="ORF">AAFF_G00236500</name>
</gene>
<dbReference type="InterPro" id="IPR050951">
    <property type="entry name" value="Retrovirus_Pol_polyprotein"/>
</dbReference>
<accession>A0AAD7VX59</accession>
<dbReference type="InterPro" id="IPR012337">
    <property type="entry name" value="RNaseH-like_sf"/>
</dbReference>
<organism evidence="3 4">
    <name type="scientific">Aldrovandia affinis</name>
    <dbReference type="NCBI Taxonomy" id="143900"/>
    <lineage>
        <taxon>Eukaryota</taxon>
        <taxon>Metazoa</taxon>
        <taxon>Chordata</taxon>
        <taxon>Craniata</taxon>
        <taxon>Vertebrata</taxon>
        <taxon>Euteleostomi</taxon>
        <taxon>Actinopterygii</taxon>
        <taxon>Neopterygii</taxon>
        <taxon>Teleostei</taxon>
        <taxon>Notacanthiformes</taxon>
        <taxon>Halosauridae</taxon>
        <taxon>Aldrovandia</taxon>
    </lineage>
</organism>
<sequence length="364" mass="41538">MDASLRKAREAVFWPGIADDVKSFVNSCATYNSTQSRQQRETLIPHQLPHIPWSKVGMDLFTLRNTTYLIMVDYYSDYWEIDELADYTSATVIDCCKTQFSRHGIPHIVFTDNGPPFSGMDFQLFAQEWDFNHKTSSPYNSQSNGKAESAVKIAKTLLKKAALDGGDPWKAVLAWRNTPTEGLDSSPVQRLMSRRTRTFLPTRDTQLKPQVVKDVITRKQAKGITVKHRYDTRARDMPTIIQGQTVRVLLHPNNPDSTWTLGICIDQLSDRSYIVLVKGKKYRLNRKDIRPVPEQLQPAHAKNKQTTLPDDDWDAGSVQDAPVDTDQQSTSEETVELPDGQALQHTRSRSNIRRPLRYTRDFVS</sequence>
<evidence type="ECO:0000256" key="1">
    <source>
        <dbReference type="SAM" id="MobiDB-lite"/>
    </source>
</evidence>
<feature type="compositionally biased region" description="Basic residues" evidence="1">
    <location>
        <begin position="346"/>
        <end position="357"/>
    </location>
</feature>
<dbReference type="EMBL" id="JAINUG010003116">
    <property type="protein sequence ID" value="KAJ8344582.1"/>
    <property type="molecule type" value="Genomic_DNA"/>
</dbReference>
<dbReference type="GO" id="GO:0015074">
    <property type="term" value="P:DNA integration"/>
    <property type="evidence" value="ECO:0007669"/>
    <property type="project" value="InterPro"/>
</dbReference>
<keyword evidence="4" id="KW-1185">Reference proteome</keyword>
<dbReference type="InterPro" id="IPR036397">
    <property type="entry name" value="RNaseH_sf"/>
</dbReference>
<dbReference type="PANTHER" id="PTHR37984">
    <property type="entry name" value="PROTEIN CBG26694"/>
    <property type="match status" value="1"/>
</dbReference>
<dbReference type="PROSITE" id="PS50994">
    <property type="entry name" value="INTEGRASE"/>
    <property type="match status" value="1"/>
</dbReference>
<proteinExistence type="predicted"/>
<feature type="domain" description="Integrase catalytic" evidence="2">
    <location>
        <begin position="48"/>
        <end position="217"/>
    </location>
</feature>
<dbReference type="Gene3D" id="3.30.420.10">
    <property type="entry name" value="Ribonuclease H-like superfamily/Ribonuclease H"/>
    <property type="match status" value="1"/>
</dbReference>
<evidence type="ECO:0000313" key="4">
    <source>
        <dbReference type="Proteomes" id="UP001221898"/>
    </source>
</evidence>
<feature type="region of interest" description="Disordered" evidence="1">
    <location>
        <begin position="288"/>
        <end position="364"/>
    </location>
</feature>